<name>A0A1J0VMX4_9NOCA</name>
<dbReference type="Proteomes" id="UP000183810">
    <property type="component" value="Chromosome"/>
</dbReference>
<comment type="cofactor">
    <cofactor evidence="10 13">
        <name>Mg(2+)</name>
        <dbReference type="ChEBI" id="CHEBI:18420"/>
    </cofactor>
    <cofactor evidence="10 13">
        <name>Mn(2+)</name>
        <dbReference type="ChEBI" id="CHEBI:29035"/>
    </cofactor>
    <text evidence="10 13">Binds 1 Mg(2+) or Mn(2+) ion per subunit.</text>
</comment>
<feature type="binding site" evidence="14">
    <location>
        <position position="328"/>
    </location>
    <ligand>
        <name>NADP(+)</name>
        <dbReference type="ChEBI" id="CHEBI:58349"/>
    </ligand>
</feature>
<sequence length="410" mass="45491">MSKIKVEGTVVELDGDEMTRIIWQFIKDKLIHPYLDVNLEYYDLGIEYRDKTDDQVTVDAANAIKKHGVGVKCATITPDEDRVKEFGLKKMWRSPNGTIRNILGGTIFRAPIIISNVPRLVPGWTKPIIIGRHAFGDQYRATDFKVYEAGTVTLTFTPEDGSEPIVHEVVKMPADGGVVMGMYNFKKSIVDFARASFNYGLQQNYPVYLSTKNTILKAYDGMFKDTFQEVFDAEFKAEFDAAGLTYEHRLIDDMVASSMKWEGGYVWACKNYDGDVQSDTVAQGFGSLGLMTSVLLTPDGRTCEAEAAHGTVTRHFRQHQQGKPTSTNPIASIFAWTRGLEHRGKLDNTPEVIGFAQALEDVVIKTVEGGQMTKDLALLVGGDQGYLSTEEFLGALDANLARTLSASPRI</sequence>
<dbReference type="GO" id="GO:0051287">
    <property type="term" value="F:NAD binding"/>
    <property type="evidence" value="ECO:0007669"/>
    <property type="project" value="InterPro"/>
</dbReference>
<feature type="binding site" evidence="12">
    <location>
        <position position="77"/>
    </location>
    <ligand>
        <name>D-threo-isocitrate</name>
        <dbReference type="ChEBI" id="CHEBI:15562"/>
    </ligand>
</feature>
<evidence type="ECO:0000256" key="4">
    <source>
        <dbReference type="ARBA" id="ARBA00022532"/>
    </source>
</evidence>
<evidence type="ECO:0000256" key="2">
    <source>
        <dbReference type="ARBA" id="ARBA00007769"/>
    </source>
</evidence>
<keyword evidence="8 10" id="KW-0560">Oxidoreductase</keyword>
<dbReference type="NCBIfam" id="NF006156">
    <property type="entry name" value="PRK08299.1"/>
    <property type="match status" value="1"/>
</dbReference>
<dbReference type="EMBL" id="CP018082">
    <property type="protein sequence ID" value="APE33351.1"/>
    <property type="molecule type" value="Genomic_DNA"/>
</dbReference>
<evidence type="ECO:0000259" key="15">
    <source>
        <dbReference type="SMART" id="SM01329"/>
    </source>
</evidence>
<keyword evidence="6 10" id="KW-0460">Magnesium</keyword>
<evidence type="ECO:0000256" key="11">
    <source>
        <dbReference type="PIRSR" id="PIRSR000108-1"/>
    </source>
</evidence>
<evidence type="ECO:0000256" key="3">
    <source>
        <dbReference type="ARBA" id="ARBA00022435"/>
    </source>
</evidence>
<dbReference type="OrthoDB" id="9765655at2"/>
<accession>A0A1J0VMX4</accession>
<organism evidence="16 17">
    <name type="scientific">Nocardia mangyaensis</name>
    <dbReference type="NCBI Taxonomy" id="2213200"/>
    <lineage>
        <taxon>Bacteria</taxon>
        <taxon>Bacillati</taxon>
        <taxon>Actinomycetota</taxon>
        <taxon>Actinomycetes</taxon>
        <taxon>Mycobacteriales</taxon>
        <taxon>Nocardiaceae</taxon>
        <taxon>Nocardia</taxon>
    </lineage>
</organism>
<proteinExistence type="inferred from homology"/>
<dbReference type="KEGG" id="nsl:BOX37_04520"/>
<keyword evidence="4 10" id="KW-0816">Tricarboxylic acid cycle</keyword>
<dbReference type="Gene3D" id="3.40.718.10">
    <property type="entry name" value="Isopropylmalate Dehydrogenase"/>
    <property type="match status" value="1"/>
</dbReference>
<comment type="cofactor">
    <cofactor evidence="1">
        <name>Mn(2+)</name>
        <dbReference type="ChEBI" id="CHEBI:29035"/>
    </cofactor>
</comment>
<feature type="domain" description="Isopropylmalate dehydrogenase-like" evidence="15">
    <location>
        <begin position="9"/>
        <end position="396"/>
    </location>
</feature>
<gene>
    <name evidence="16" type="ORF">BOX37_04520</name>
</gene>
<dbReference type="GO" id="GO:0006102">
    <property type="term" value="P:isocitrate metabolic process"/>
    <property type="evidence" value="ECO:0007669"/>
    <property type="project" value="UniProtKB-UniRule"/>
</dbReference>
<dbReference type="GO" id="GO:0004450">
    <property type="term" value="F:isocitrate dehydrogenase (NADP+) activity"/>
    <property type="evidence" value="ECO:0007669"/>
    <property type="project" value="UniProtKB-UniRule"/>
</dbReference>
<dbReference type="InterPro" id="IPR019818">
    <property type="entry name" value="IsoCit/isopropylmalate_DH_CS"/>
</dbReference>
<keyword evidence="3" id="KW-0329">Glyoxylate bypass</keyword>
<evidence type="ECO:0000256" key="8">
    <source>
        <dbReference type="ARBA" id="ARBA00023002"/>
    </source>
</evidence>
<evidence type="ECO:0000256" key="12">
    <source>
        <dbReference type="PIRSR" id="PIRSR000108-2"/>
    </source>
</evidence>
<dbReference type="EC" id="1.1.1.42" evidence="10"/>
<dbReference type="PROSITE" id="PS00470">
    <property type="entry name" value="IDH_IMDH"/>
    <property type="match status" value="1"/>
</dbReference>
<feature type="binding site" evidence="12">
    <location>
        <position position="132"/>
    </location>
    <ligand>
        <name>D-threo-isocitrate</name>
        <dbReference type="ChEBI" id="CHEBI:15562"/>
    </ligand>
</feature>
<evidence type="ECO:0000313" key="16">
    <source>
        <dbReference type="EMBL" id="APE33351.1"/>
    </source>
</evidence>
<dbReference type="AlphaFoldDB" id="A0A1J0VMX4"/>
<dbReference type="PANTHER" id="PTHR11822:SF21">
    <property type="entry name" value="ISOCITRATE DEHYDROGENASE [NADP], MITOCHONDRIAL"/>
    <property type="match status" value="1"/>
</dbReference>
<dbReference type="RefSeq" id="WP_071926532.1">
    <property type="nucleotide sequence ID" value="NZ_CP018082.1"/>
</dbReference>
<feature type="binding site" evidence="14">
    <location>
        <begin position="310"/>
        <end position="315"/>
    </location>
    <ligand>
        <name>NADP(+)</name>
        <dbReference type="ChEBI" id="CHEBI:58349"/>
    </ligand>
</feature>
<feature type="site" description="Critical for catalysis" evidence="11">
    <location>
        <position position="212"/>
    </location>
</feature>
<evidence type="ECO:0000256" key="13">
    <source>
        <dbReference type="PIRSR" id="PIRSR000108-3"/>
    </source>
</evidence>
<feature type="site" description="Critical for catalysis" evidence="11">
    <location>
        <position position="139"/>
    </location>
</feature>
<feature type="binding site" evidence="14">
    <location>
        <position position="260"/>
    </location>
    <ligand>
        <name>NADP(+)</name>
        <dbReference type="ChEBI" id="CHEBI:58349"/>
    </ligand>
</feature>
<dbReference type="InterPro" id="IPR004790">
    <property type="entry name" value="Isocitrate_DH_NADP"/>
</dbReference>
<dbReference type="GO" id="GO:0006097">
    <property type="term" value="P:glyoxylate cycle"/>
    <property type="evidence" value="ECO:0007669"/>
    <property type="project" value="UniProtKB-KW"/>
</dbReference>
<dbReference type="GO" id="GO:0000287">
    <property type="term" value="F:magnesium ion binding"/>
    <property type="evidence" value="ECO:0007669"/>
    <property type="project" value="InterPro"/>
</dbReference>
<evidence type="ECO:0000256" key="9">
    <source>
        <dbReference type="ARBA" id="ARBA00023211"/>
    </source>
</evidence>
<keyword evidence="17" id="KW-1185">Reference proteome</keyword>
<evidence type="ECO:0000256" key="1">
    <source>
        <dbReference type="ARBA" id="ARBA00001936"/>
    </source>
</evidence>
<feature type="binding site" evidence="14">
    <location>
        <begin position="75"/>
        <end position="77"/>
    </location>
    <ligand>
        <name>NADP(+)</name>
        <dbReference type="ChEBI" id="CHEBI:58349"/>
    </ligand>
</feature>
<dbReference type="SUPFAM" id="SSF53659">
    <property type="entry name" value="Isocitrate/Isopropylmalate dehydrogenase-like"/>
    <property type="match status" value="1"/>
</dbReference>
<comment type="similarity">
    <text evidence="2 10">Belongs to the isocitrate and isopropylmalate dehydrogenases family.</text>
</comment>
<evidence type="ECO:0000256" key="10">
    <source>
        <dbReference type="PIRNR" id="PIRNR000108"/>
    </source>
</evidence>
<feature type="binding site" evidence="14">
    <location>
        <position position="82"/>
    </location>
    <ligand>
        <name>NADP(+)</name>
        <dbReference type="ChEBI" id="CHEBI:58349"/>
    </ligand>
</feature>
<dbReference type="GO" id="GO:0006099">
    <property type="term" value="P:tricarboxylic acid cycle"/>
    <property type="evidence" value="ECO:0007669"/>
    <property type="project" value="UniProtKB-KW"/>
</dbReference>
<comment type="catalytic activity">
    <reaction evidence="10">
        <text>D-threo-isocitrate + NADP(+) = 2-oxoglutarate + CO2 + NADPH</text>
        <dbReference type="Rhea" id="RHEA:19629"/>
        <dbReference type="ChEBI" id="CHEBI:15562"/>
        <dbReference type="ChEBI" id="CHEBI:16526"/>
        <dbReference type="ChEBI" id="CHEBI:16810"/>
        <dbReference type="ChEBI" id="CHEBI:57783"/>
        <dbReference type="ChEBI" id="CHEBI:58349"/>
        <dbReference type="EC" id="1.1.1.42"/>
    </reaction>
</comment>
<dbReference type="Pfam" id="PF00180">
    <property type="entry name" value="Iso_dh"/>
    <property type="match status" value="1"/>
</dbReference>
<dbReference type="SMART" id="SM01329">
    <property type="entry name" value="Iso_dh"/>
    <property type="match status" value="1"/>
</dbReference>
<dbReference type="PIRSF" id="PIRSF000108">
    <property type="entry name" value="IDH_NADP"/>
    <property type="match status" value="1"/>
</dbReference>
<keyword evidence="7 10" id="KW-0521">NADP</keyword>
<evidence type="ECO:0000256" key="5">
    <source>
        <dbReference type="ARBA" id="ARBA00022723"/>
    </source>
</evidence>
<feature type="binding site" evidence="12">
    <location>
        <position position="109"/>
    </location>
    <ligand>
        <name>D-threo-isocitrate</name>
        <dbReference type="ChEBI" id="CHEBI:15562"/>
    </ligand>
</feature>
<keyword evidence="5 10" id="KW-0479">Metal-binding</keyword>
<dbReference type="FunFam" id="3.40.718.10:FF:000002">
    <property type="entry name" value="Isocitrate dehydrogenase [NADP]"/>
    <property type="match status" value="1"/>
</dbReference>
<evidence type="ECO:0000256" key="7">
    <source>
        <dbReference type="ARBA" id="ARBA00022857"/>
    </source>
</evidence>
<evidence type="ECO:0000313" key="17">
    <source>
        <dbReference type="Proteomes" id="UP000183810"/>
    </source>
</evidence>
<evidence type="ECO:0000256" key="14">
    <source>
        <dbReference type="PIRSR" id="PIRSR000108-4"/>
    </source>
</evidence>
<protein>
    <recommendedName>
        <fullName evidence="10">Isocitrate dehydrogenase [NADP]</fullName>
        <ecNumber evidence="10">1.1.1.42</ecNumber>
    </recommendedName>
</protein>
<feature type="binding site" evidence="13">
    <location>
        <position position="252"/>
    </location>
    <ligand>
        <name>Mn(2+)</name>
        <dbReference type="ChEBI" id="CHEBI:29035"/>
    </ligand>
</feature>
<evidence type="ECO:0000256" key="6">
    <source>
        <dbReference type="ARBA" id="ARBA00022842"/>
    </source>
</evidence>
<dbReference type="PANTHER" id="PTHR11822">
    <property type="entry name" value="NADP-SPECIFIC ISOCITRATE DEHYDROGENASE"/>
    <property type="match status" value="1"/>
</dbReference>
<feature type="binding site" evidence="13">
    <location>
        <position position="275"/>
    </location>
    <ligand>
        <name>Mn(2+)</name>
        <dbReference type="ChEBI" id="CHEBI:29035"/>
    </ligand>
</feature>
<feature type="binding site" evidence="12">
    <location>
        <begin position="94"/>
        <end position="100"/>
    </location>
    <ligand>
        <name>D-threo-isocitrate</name>
        <dbReference type="ChEBI" id="CHEBI:15562"/>
    </ligand>
</feature>
<keyword evidence="9 10" id="KW-0464">Manganese</keyword>
<dbReference type="NCBIfam" id="TIGR00127">
    <property type="entry name" value="nadp_idh_euk"/>
    <property type="match status" value="1"/>
</dbReference>
<reference evidence="16" key="1">
    <citation type="submission" date="2016-11" db="EMBL/GenBank/DDBJ databases">
        <authorList>
            <person name="Jaros S."/>
            <person name="Januszkiewicz K."/>
            <person name="Wedrychowicz H."/>
        </authorList>
    </citation>
    <scope>NUCLEOTIDE SEQUENCE [LARGE SCALE GENOMIC DNA]</scope>
    <source>
        <strain evidence="16">Y48</strain>
    </source>
</reference>
<dbReference type="InterPro" id="IPR024084">
    <property type="entry name" value="IsoPropMal-DH-like_dom"/>
</dbReference>